<feature type="domain" description="GT44" evidence="2">
    <location>
        <begin position="115"/>
        <end position="177"/>
    </location>
</feature>
<feature type="region of interest" description="Disordered" evidence="1">
    <location>
        <begin position="476"/>
        <end position="496"/>
    </location>
</feature>
<evidence type="ECO:0000259" key="2">
    <source>
        <dbReference type="Pfam" id="PF12919"/>
    </source>
</evidence>
<dbReference type="STRING" id="1034943.BN59_00681"/>
<dbReference type="eggNOG" id="COG3774">
    <property type="taxonomic scope" value="Bacteria"/>
</dbReference>
<dbReference type="Gene3D" id="3.90.550.20">
    <property type="match status" value="1"/>
</dbReference>
<evidence type="ECO:0000313" key="3">
    <source>
        <dbReference type="EMBL" id="CDZ76412.1"/>
    </source>
</evidence>
<dbReference type="SUPFAM" id="SSF53448">
    <property type="entry name" value="Nucleotide-diphospho-sugar transferases"/>
    <property type="match status" value="1"/>
</dbReference>
<dbReference type="OrthoDB" id="5632554at2"/>
<name>A0A078KTZ3_9GAMM</name>
<organism evidence="3 4">
    <name type="scientific">Legionella massiliensis</name>
    <dbReference type="NCBI Taxonomy" id="1034943"/>
    <lineage>
        <taxon>Bacteria</taxon>
        <taxon>Pseudomonadati</taxon>
        <taxon>Pseudomonadota</taxon>
        <taxon>Gammaproteobacteria</taxon>
        <taxon>Legionellales</taxon>
        <taxon>Legionellaceae</taxon>
        <taxon>Legionella</taxon>
    </lineage>
</organism>
<keyword evidence="3" id="KW-0808">Transferase</keyword>
<gene>
    <name evidence="3" type="ORF">BN59_00681</name>
</gene>
<dbReference type="RefSeq" id="WP_043872944.1">
    <property type="nucleotide sequence ID" value="NZ_CCVW01000001.1"/>
</dbReference>
<dbReference type="Pfam" id="PF12919">
    <property type="entry name" value="TcdA_TcdB"/>
    <property type="match status" value="1"/>
</dbReference>
<dbReference type="InterPro" id="IPR029044">
    <property type="entry name" value="Nucleotide-diphossugar_trans"/>
</dbReference>
<dbReference type="GO" id="GO:0016757">
    <property type="term" value="F:glycosyltransferase activity"/>
    <property type="evidence" value="ECO:0007669"/>
    <property type="project" value="UniProtKB-KW"/>
</dbReference>
<keyword evidence="3" id="KW-0328">Glycosyltransferase</keyword>
<evidence type="ECO:0000256" key="1">
    <source>
        <dbReference type="SAM" id="MobiDB-lite"/>
    </source>
</evidence>
<protein>
    <submittedName>
        <fullName evidence="3">Mannosyltransferase OCH1</fullName>
    </submittedName>
</protein>
<feature type="compositionally biased region" description="Basic and acidic residues" evidence="1">
    <location>
        <begin position="483"/>
        <end position="496"/>
    </location>
</feature>
<reference evidence="3 4" key="1">
    <citation type="submission" date="2014-06" db="EMBL/GenBank/DDBJ databases">
        <authorList>
            <person name="Urmite Genomes Urmite Genomes"/>
        </authorList>
    </citation>
    <scope>NUCLEOTIDE SEQUENCE [LARGE SCALE GENOMIC DNA]</scope>
</reference>
<evidence type="ECO:0000313" key="4">
    <source>
        <dbReference type="Proteomes" id="UP000044071"/>
    </source>
</evidence>
<proteinExistence type="predicted"/>
<accession>A0A078KTZ3</accession>
<dbReference type="InterPro" id="IPR024770">
    <property type="entry name" value="TcdA/TcdB_cat"/>
</dbReference>
<dbReference type="Proteomes" id="UP000044071">
    <property type="component" value="Unassembled WGS sequence"/>
</dbReference>
<dbReference type="AlphaFoldDB" id="A0A078KTZ3"/>
<sequence>MKSIKLTQKPDINSHTPFGPDPFRLLQVENKQEILSDLPELLNLHQTGVQVMPSNGHEHNNNLIPNRAHFIYQVNPLRNTDHLETITRFKRLYESYNVILWVNFYCYTEEELEHLRETCIQNQIHLMDCAVLDGYMGEVEPMYKLELLRGNYAASTDSFRVELLRRWGGVYMDTDVLSLDDPARIIDVISPTGLFLNNGPVKFVNWNTHPLQKKHKVSDVTGIICPFESDNEEGQDDLEAAFKYDQIKNNQNNDFIMATQHHPFIERVRTQIVENYKTSPDKLFGEEELKQYRNITRYNYSQLNEHYGLSTSDFILNWTIFCTGPTIFRNLINDDPSLQYHGTPHTGQTPLDFFHFACEMTWTKGLYIKDEKINNEDAVKIIITGLLLDLKQEPRYLRLDRYTRFLSEARAYTALKTIQEYYPDSFAQVIKVYADGYDNVFAELKKEHKDFLPNYLNLAQQSELLSTNTNLFFTPSLANDSNNEPRKQKDKECCSI</sequence>
<keyword evidence="4" id="KW-1185">Reference proteome</keyword>
<dbReference type="EMBL" id="CCSB01000001">
    <property type="protein sequence ID" value="CDZ76412.1"/>
    <property type="molecule type" value="Genomic_DNA"/>
</dbReference>